<keyword evidence="4 8" id="KW-0479">Metal-binding</keyword>
<keyword evidence="8" id="KW-0800">Toxin</keyword>
<gene>
    <name evidence="8" type="primary">vapC</name>
    <name evidence="10" type="ORF">ENP70_02330</name>
</gene>
<comment type="similarity">
    <text evidence="7 8">Belongs to the PINc/VapC protein family.</text>
</comment>
<dbReference type="HAMAP" id="MF_00265">
    <property type="entry name" value="VapC_Nob1"/>
    <property type="match status" value="1"/>
</dbReference>
<dbReference type="EMBL" id="DSKI01000129">
    <property type="protein sequence ID" value="HEB42546.1"/>
    <property type="molecule type" value="Genomic_DNA"/>
</dbReference>
<dbReference type="Gene3D" id="3.40.50.1010">
    <property type="entry name" value="5'-nuclease"/>
    <property type="match status" value="1"/>
</dbReference>
<keyword evidence="5 8" id="KW-0378">Hydrolase</keyword>
<evidence type="ECO:0000313" key="10">
    <source>
        <dbReference type="EMBL" id="HEB42546.1"/>
    </source>
</evidence>
<dbReference type="PANTHER" id="PTHR33653:SF1">
    <property type="entry name" value="RIBONUCLEASE VAPC2"/>
    <property type="match status" value="1"/>
</dbReference>
<evidence type="ECO:0000256" key="6">
    <source>
        <dbReference type="ARBA" id="ARBA00022842"/>
    </source>
</evidence>
<dbReference type="InterPro" id="IPR050556">
    <property type="entry name" value="Type_II_TA_system_RNase"/>
</dbReference>
<protein>
    <recommendedName>
        <fullName evidence="8">Ribonuclease VapC</fullName>
        <shortName evidence="8">RNase VapC</shortName>
        <ecNumber evidence="8">3.1.-.-</ecNumber>
    </recommendedName>
    <alternativeName>
        <fullName evidence="8">Toxin VapC</fullName>
    </alternativeName>
</protein>
<keyword evidence="3 8" id="KW-0540">Nuclease</keyword>
<dbReference type="InterPro" id="IPR029060">
    <property type="entry name" value="PIN-like_dom_sf"/>
</dbReference>
<feature type="binding site" evidence="8">
    <location>
        <position position="99"/>
    </location>
    <ligand>
        <name>Mg(2+)</name>
        <dbReference type="ChEBI" id="CHEBI:18420"/>
    </ligand>
</feature>
<dbReference type="InterPro" id="IPR002716">
    <property type="entry name" value="PIN_dom"/>
</dbReference>
<dbReference type="PANTHER" id="PTHR33653">
    <property type="entry name" value="RIBONUCLEASE VAPC2"/>
    <property type="match status" value="1"/>
</dbReference>
<feature type="binding site" evidence="8">
    <location>
        <position position="4"/>
    </location>
    <ligand>
        <name>Mg(2+)</name>
        <dbReference type="ChEBI" id="CHEBI:18420"/>
    </ligand>
</feature>
<evidence type="ECO:0000256" key="3">
    <source>
        <dbReference type="ARBA" id="ARBA00022722"/>
    </source>
</evidence>
<evidence type="ECO:0000259" key="9">
    <source>
        <dbReference type="Pfam" id="PF01850"/>
    </source>
</evidence>
<dbReference type="GO" id="GO:0000287">
    <property type="term" value="F:magnesium ion binding"/>
    <property type="evidence" value="ECO:0007669"/>
    <property type="project" value="UniProtKB-UniRule"/>
</dbReference>
<evidence type="ECO:0000256" key="5">
    <source>
        <dbReference type="ARBA" id="ARBA00022801"/>
    </source>
</evidence>
<comment type="caution">
    <text evidence="10">The sequence shown here is derived from an EMBL/GenBank/DDBJ whole genome shotgun (WGS) entry which is preliminary data.</text>
</comment>
<dbReference type="InterPro" id="IPR022907">
    <property type="entry name" value="VapC_family"/>
</dbReference>
<dbReference type="GO" id="GO:0016787">
    <property type="term" value="F:hydrolase activity"/>
    <property type="evidence" value="ECO:0007669"/>
    <property type="project" value="UniProtKB-KW"/>
</dbReference>
<feature type="domain" description="PIN" evidence="9">
    <location>
        <begin position="1"/>
        <end position="124"/>
    </location>
</feature>
<evidence type="ECO:0000256" key="4">
    <source>
        <dbReference type="ARBA" id="ARBA00022723"/>
    </source>
</evidence>
<name>A0A7C1T354_9HYPH</name>
<evidence type="ECO:0000256" key="1">
    <source>
        <dbReference type="ARBA" id="ARBA00001946"/>
    </source>
</evidence>
<dbReference type="AlphaFoldDB" id="A0A7C1T354"/>
<proteinExistence type="inferred from homology"/>
<sequence length="129" mass="14198">MIVDTSAMVAIFYGEPEAADFTRLIHEAADTRISVANLVELSMVIEKQLGPEGMRQVEAFFRRAAISVEPVTVEQGNLARQAFLDFGKGRHRAALNFGDCFAYALAKDLDEPLLFKGNDFAETDIRSAA</sequence>
<keyword evidence="6 8" id="KW-0460">Magnesium</keyword>
<comment type="cofactor">
    <cofactor evidence="1 8">
        <name>Mg(2+)</name>
        <dbReference type="ChEBI" id="CHEBI:18420"/>
    </cofactor>
</comment>
<evidence type="ECO:0000256" key="2">
    <source>
        <dbReference type="ARBA" id="ARBA00022649"/>
    </source>
</evidence>
<comment type="function">
    <text evidence="8">Toxic component of a toxin-antitoxin (TA) system. An RNase.</text>
</comment>
<dbReference type="CDD" id="cd09871">
    <property type="entry name" value="PIN_MtVapC28-VapC30-like"/>
    <property type="match status" value="1"/>
</dbReference>
<evidence type="ECO:0000256" key="8">
    <source>
        <dbReference type="HAMAP-Rule" id="MF_00265"/>
    </source>
</evidence>
<dbReference type="EC" id="3.1.-.-" evidence="8"/>
<keyword evidence="2 8" id="KW-1277">Toxin-antitoxin system</keyword>
<accession>A0A7C1T354</accession>
<reference evidence="10" key="1">
    <citation type="journal article" date="2020" name="mSystems">
        <title>Genome- and Community-Level Interaction Insights into Carbon Utilization and Element Cycling Functions of Hydrothermarchaeota in Hydrothermal Sediment.</title>
        <authorList>
            <person name="Zhou Z."/>
            <person name="Liu Y."/>
            <person name="Xu W."/>
            <person name="Pan J."/>
            <person name="Luo Z.H."/>
            <person name="Li M."/>
        </authorList>
    </citation>
    <scope>NUCLEOTIDE SEQUENCE [LARGE SCALE GENOMIC DNA]</scope>
    <source>
        <strain evidence="10">SpSt-243</strain>
    </source>
</reference>
<organism evidence="10">
    <name type="scientific">Agrobacterium albertimagni</name>
    <dbReference type="NCBI Taxonomy" id="147266"/>
    <lineage>
        <taxon>Bacteria</taxon>
        <taxon>Pseudomonadati</taxon>
        <taxon>Pseudomonadota</taxon>
        <taxon>Alphaproteobacteria</taxon>
        <taxon>Hyphomicrobiales</taxon>
        <taxon>Rhizobiaceae</taxon>
        <taxon>Rhizobium/Agrobacterium group</taxon>
        <taxon>Agrobacterium</taxon>
    </lineage>
</organism>
<dbReference type="GO" id="GO:0004540">
    <property type="term" value="F:RNA nuclease activity"/>
    <property type="evidence" value="ECO:0007669"/>
    <property type="project" value="InterPro"/>
</dbReference>
<dbReference type="SUPFAM" id="SSF88723">
    <property type="entry name" value="PIN domain-like"/>
    <property type="match status" value="1"/>
</dbReference>
<dbReference type="Pfam" id="PF01850">
    <property type="entry name" value="PIN"/>
    <property type="match status" value="1"/>
</dbReference>
<dbReference type="GO" id="GO:0090729">
    <property type="term" value="F:toxin activity"/>
    <property type="evidence" value="ECO:0007669"/>
    <property type="project" value="UniProtKB-KW"/>
</dbReference>
<evidence type="ECO:0000256" key="7">
    <source>
        <dbReference type="ARBA" id="ARBA00038093"/>
    </source>
</evidence>